<feature type="compositionally biased region" description="Polar residues" evidence="1">
    <location>
        <begin position="179"/>
        <end position="188"/>
    </location>
</feature>
<dbReference type="EMBL" id="CDMZ01000650">
    <property type="protein sequence ID" value="CEM18704.1"/>
    <property type="molecule type" value="Genomic_DNA"/>
</dbReference>
<feature type="compositionally biased region" description="Basic and acidic residues" evidence="1">
    <location>
        <begin position="1146"/>
        <end position="1158"/>
    </location>
</feature>
<feature type="region of interest" description="Disordered" evidence="1">
    <location>
        <begin position="500"/>
        <end position="577"/>
    </location>
</feature>
<feature type="compositionally biased region" description="Polar residues" evidence="1">
    <location>
        <begin position="1365"/>
        <end position="1376"/>
    </location>
</feature>
<dbReference type="InterPro" id="IPR006571">
    <property type="entry name" value="TLDc_dom"/>
</dbReference>
<gene>
    <name evidence="3" type="ORF">Cvel_3781</name>
</gene>
<dbReference type="InterPro" id="IPR000195">
    <property type="entry name" value="Rab-GAP-TBC_dom"/>
</dbReference>
<evidence type="ECO:0000256" key="1">
    <source>
        <dbReference type="SAM" id="MobiDB-lite"/>
    </source>
</evidence>
<dbReference type="PROSITE" id="PS51886">
    <property type="entry name" value="TLDC"/>
    <property type="match status" value="1"/>
</dbReference>
<feature type="compositionally biased region" description="Low complexity" evidence="1">
    <location>
        <begin position="1476"/>
        <end position="1487"/>
    </location>
</feature>
<dbReference type="SMART" id="SM00584">
    <property type="entry name" value="TLDc"/>
    <property type="match status" value="1"/>
</dbReference>
<feature type="compositionally biased region" description="Gly residues" evidence="1">
    <location>
        <begin position="58"/>
        <end position="71"/>
    </location>
</feature>
<feature type="compositionally biased region" description="Polar residues" evidence="1">
    <location>
        <begin position="385"/>
        <end position="398"/>
    </location>
</feature>
<dbReference type="Pfam" id="PF00566">
    <property type="entry name" value="RabGAP-TBC"/>
    <property type="match status" value="1"/>
</dbReference>
<dbReference type="VEuPathDB" id="CryptoDB:Cvel_3781"/>
<sequence>MGQEASTNNAEKLPRYVPNDLVDVEQLERMRSPEIQRDQASLWTEAVLKEFQTATALGSGGGGGGGTGGGEGENETPLVERCSVNLRNALRRGVPDGLKRLVWFKAADAEQFFKSRGGKYFYEAILSQVFGEKVPETFVGPVPTFCGGVMGTEAHLQKQASLPHWQTRENLLPPHRRTQPQAPSTGPSQRGDDTLSAAEMGVDWSLHDATVTPTFHLRGIPPAAATAAAASATHSPSPSTAAVAASTGGLAGPPLPLRVPPAPVPGQGGDSHPSSASRVRQTEGEGEGTGLGRTPTGQQPVMLRGRVPSSAAEGWEVIEVFHPNGKGEGERERVSEAEIFDRVEKMNILSLSDFLKQQEQQYHLEEGGDEQVAVISGNGLEPESSDISPQPLTQQRDSAVSLPSPVVGTVPLLLPAGGHTAVSSAAASEVEAAARELAEEEEQERGGMGGRPLPLQPGGVQRSPAPASLATESKRGQAAPSSSGVCSAVSVRLEDQRGALGEGESSFVGGRGVCGDEGEDSESGGEASSEFTEGEESQTMGEGESEHSPNGRGRLPCSSDGEEGDEEAQAPGDSGQFLSSPHSRAVYSLEEVTPLHIVLNEKGRSAAKRILWCLSQLFSELEFCPLLPHLVCLLLVFLDEAEAYTVLHCLIRQTIREIAQDVWKNPRPLLIIKREAFMDFVAFAVDQMTSQVYRVSAKLEALGVDRAALAARLCQDCLAWSLSFDALSVIFGSLLFEGPRVIYRYVLALLKCSEERIVLCRSLDSITRELHKLGKHVGWNGRPSLRTLTGTAFGFRVFWEGLKLSRPRETCPQLSTPFFNEVKRREFVIPRLSDDSAMLNLVMWERVWRWLSPHQRVRRPRLAYCSERHGCSLLALYRMLEEHVRPQSPMLFFVRDVEDRVFGGYSPAVFHETSASQLTDVVKTDAFVFTLWPVARVFRWSGQNDFLMECDRRSLVFGNNAAVFLDDFVHRGTSKPSATFNSPSLVVPLHFHHTHHRRHHQQPSSTLESGAVSFYSALPASPGTAATGSRIPPAAGAGASVVRGHAGGSFVSSFDVPRAQSLEPRLMLNRSLGPTDEASVAVWNSRTTSARAREPEGGPGGGVAGVRGQKSTPVSPRRAGASTDAGSVSVGPEETPSVRVFTRNTRPQEESECCRAHSMEGGGGGATVRPQSAPTHERAPSNHPLQQEHHHQCGGPPAEGLGPRYSLDSGYFGRRSSKGESPVPLSKTAMGGHHMLTTSSSPAVPPEQIRMDTKGTARGLGMQPESLARSRSPSLEIGKQEEDHEGGGDASNDPLSALNQRQAQEGDSASPLPAFPSLSAAFKQKEKEREKDVLSIPQQSTQSDILVPQVLSPADPSTPVEATIRSAQRPRSSSFGLTPEEEDISAAPLSSFASPNRERALTADVATLSSPAGPVPSLHARGGHRPAVAAETDGGSASVSPDHPNRPRMSSVPAAASAVLNHSSSSQLQVPGPLHLQSSQSALSASEESGHRDAMSGGGEETVAVHRDRERRRRRKGHRGHHGESAGEYTRTSSCLSSSGASAGIQSGIPSRGGRGHTGSRGAGSLDNDFVVRSLEVYVLLD</sequence>
<feature type="compositionally biased region" description="Basic and acidic residues" evidence="1">
    <location>
        <begin position="1323"/>
        <end position="1333"/>
    </location>
</feature>
<dbReference type="PANTHER" id="PTHR23354">
    <property type="entry name" value="NUCLEOLAR PROTEIN 7/ESTROGEN RECEPTOR COACTIVATOR-RELATED"/>
    <property type="match status" value="1"/>
</dbReference>
<reference evidence="3" key="1">
    <citation type="submission" date="2014-11" db="EMBL/GenBank/DDBJ databases">
        <authorList>
            <person name="Otto D Thomas"/>
            <person name="Naeem Raeece"/>
        </authorList>
    </citation>
    <scope>NUCLEOTIDE SEQUENCE</scope>
</reference>
<organism evidence="3">
    <name type="scientific">Chromera velia CCMP2878</name>
    <dbReference type="NCBI Taxonomy" id="1169474"/>
    <lineage>
        <taxon>Eukaryota</taxon>
        <taxon>Sar</taxon>
        <taxon>Alveolata</taxon>
        <taxon>Colpodellida</taxon>
        <taxon>Chromeraceae</taxon>
        <taxon>Chromera</taxon>
    </lineage>
</organism>
<feature type="compositionally biased region" description="Pro residues" evidence="1">
    <location>
        <begin position="253"/>
        <end position="264"/>
    </location>
</feature>
<feature type="compositionally biased region" description="Polar residues" evidence="1">
    <location>
        <begin position="1460"/>
        <end position="1469"/>
    </location>
</feature>
<name>A0A0G4FUY3_9ALVE</name>
<feature type="region of interest" description="Disordered" evidence="1">
    <location>
        <begin position="174"/>
        <end position="194"/>
    </location>
</feature>
<evidence type="ECO:0000259" key="2">
    <source>
        <dbReference type="PROSITE" id="PS51886"/>
    </source>
</evidence>
<feature type="compositionally biased region" description="Low complexity" evidence="1">
    <location>
        <begin position="228"/>
        <end position="248"/>
    </location>
</feature>
<proteinExistence type="predicted"/>
<feature type="compositionally biased region" description="Gly residues" evidence="1">
    <location>
        <begin position="1551"/>
        <end position="1562"/>
    </location>
</feature>
<feature type="region of interest" description="Disordered" evidence="1">
    <location>
        <begin position="54"/>
        <end position="76"/>
    </location>
</feature>
<feature type="domain" description="TLDc" evidence="2">
    <location>
        <begin position="837"/>
        <end position="991"/>
    </location>
</feature>
<feature type="compositionally biased region" description="Low complexity" evidence="1">
    <location>
        <begin position="1533"/>
        <end position="1550"/>
    </location>
</feature>
<feature type="compositionally biased region" description="Basic and acidic residues" evidence="1">
    <location>
        <begin position="1175"/>
        <end position="1191"/>
    </location>
</feature>
<feature type="compositionally biased region" description="Low complexity" evidence="1">
    <location>
        <begin position="1308"/>
        <end position="1322"/>
    </location>
</feature>
<protein>
    <recommendedName>
        <fullName evidence="2">TLDc domain-containing protein</fullName>
    </recommendedName>
</protein>
<feature type="compositionally biased region" description="Basic and acidic residues" evidence="1">
    <location>
        <begin position="1278"/>
        <end position="1287"/>
    </location>
</feature>
<feature type="region of interest" description="Disordered" evidence="1">
    <location>
        <begin position="1087"/>
        <end position="1566"/>
    </location>
</feature>
<accession>A0A0G4FUY3</accession>
<dbReference type="Pfam" id="PF07534">
    <property type="entry name" value="TLD"/>
    <property type="match status" value="1"/>
</dbReference>
<dbReference type="PANTHER" id="PTHR23354:SF122">
    <property type="entry name" value="GTPASE-ACTIVATING PROTEIN SKYWALKER"/>
    <property type="match status" value="1"/>
</dbReference>
<feature type="region of interest" description="Disordered" evidence="1">
    <location>
        <begin position="228"/>
        <end position="302"/>
    </location>
</feature>
<feature type="compositionally biased region" description="Basic residues" evidence="1">
    <location>
        <begin position="1509"/>
        <end position="1521"/>
    </location>
</feature>
<evidence type="ECO:0000313" key="3">
    <source>
        <dbReference type="EMBL" id="CEM18704.1"/>
    </source>
</evidence>
<feature type="region of interest" description="Disordered" evidence="1">
    <location>
        <begin position="437"/>
        <end position="488"/>
    </location>
</feature>
<feature type="region of interest" description="Disordered" evidence="1">
    <location>
        <begin position="379"/>
        <end position="399"/>
    </location>
</feature>
<dbReference type="Gene3D" id="1.10.472.80">
    <property type="entry name" value="Ypt/Rab-GAP domain of gyp1p, domain 3"/>
    <property type="match status" value="1"/>
</dbReference>
<feature type="compositionally biased region" description="Polar residues" evidence="1">
    <location>
        <begin position="1293"/>
        <end position="1307"/>
    </location>
</feature>